<evidence type="ECO:0000313" key="2">
    <source>
        <dbReference type="Proteomes" id="UP000806077"/>
    </source>
</evidence>
<organism evidence="1 2">
    <name type="scientific">Tenacibaculum finnmarkense genomovar finnmarkense</name>
    <dbReference type="NCBI Taxonomy" id="1458503"/>
    <lineage>
        <taxon>Bacteria</taxon>
        <taxon>Pseudomonadati</taxon>
        <taxon>Bacteroidota</taxon>
        <taxon>Flavobacteriia</taxon>
        <taxon>Flavobacteriales</taxon>
        <taxon>Flavobacteriaceae</taxon>
        <taxon>Tenacibaculum</taxon>
        <taxon>Tenacibaculum finnmarkense</taxon>
    </lineage>
</organism>
<reference evidence="1 2" key="1">
    <citation type="journal article" date="2020" name="Int. J. Syst. Evol. Microbiol.">
        <title>Tenacibaculum piscium sp. nov., isolated from skin ulcers of sea-farmed fish, and description of Tenacibaculum finnmarkense sp. nov. with subdivision into genomovars finnmarkense and ulcerans.</title>
        <authorList>
            <person name="Olsen A.B."/>
            <person name="Spilsberg B."/>
            <person name="Nilsen H.K."/>
            <person name="Lagesen K."/>
            <person name="Gulla S."/>
            <person name="Avendano-Herrera R."/>
            <person name="Irgang R."/>
            <person name="Duchaud E."/>
            <person name="Colquhoun D.J."/>
        </authorList>
    </citation>
    <scope>NUCLEOTIDE SEQUENCE [LARGE SCALE GENOMIC DNA]</scope>
    <source>
        <strain evidence="1 2">TNO037</strain>
    </source>
</reference>
<keyword evidence="2" id="KW-1185">Reference proteome</keyword>
<dbReference type="RefSeq" id="WP_101956114.1">
    <property type="nucleotide sequence ID" value="NZ_JAFMUB010000060.1"/>
</dbReference>
<sequence length="202" mass="23884">MRKIQILLILILFGKLMFGQKTVRTEVKYGVKNSELAEIFEFQNIAIQKFDFKSPEINGKYYKTFIKEFKNGKLIDKKILFDGTELEYFKINSTDFSFKIFTETSKNKLKIQLRTEKYAGSKKEFELIENNSKYVTKDFFGNKRKIKNPLNKEFPLLAIITPTKQNNGISSYCKVVQSEIRPEKLGEYFKIPHYFLITMEFK</sequence>
<evidence type="ECO:0000313" key="1">
    <source>
        <dbReference type="EMBL" id="MBE7696261.1"/>
    </source>
</evidence>
<accession>A0AAP1WHB8</accession>
<dbReference type="Proteomes" id="UP000806077">
    <property type="component" value="Unassembled WGS sequence"/>
</dbReference>
<dbReference type="EMBL" id="WXXV01000040">
    <property type="protein sequence ID" value="MBE7696261.1"/>
    <property type="molecule type" value="Genomic_DNA"/>
</dbReference>
<protein>
    <submittedName>
        <fullName evidence="1">Uncharacterized protein</fullName>
    </submittedName>
</protein>
<name>A0AAP1WHB8_9FLAO</name>
<proteinExistence type="predicted"/>
<dbReference type="AlphaFoldDB" id="A0AAP1WHB8"/>
<gene>
    <name evidence="1" type="ORF">F7645_12640</name>
</gene>
<comment type="caution">
    <text evidence="1">The sequence shown here is derived from an EMBL/GenBank/DDBJ whole genome shotgun (WGS) entry which is preliminary data.</text>
</comment>